<dbReference type="GO" id="GO:0016787">
    <property type="term" value="F:hydrolase activity"/>
    <property type="evidence" value="ECO:0007669"/>
    <property type="project" value="UniProtKB-KW"/>
</dbReference>
<dbReference type="Pfam" id="PF13419">
    <property type="entry name" value="HAD_2"/>
    <property type="match status" value="1"/>
</dbReference>
<dbReference type="InterPro" id="IPR036412">
    <property type="entry name" value="HAD-like_sf"/>
</dbReference>
<accession>A0ABU5GTR3</accession>
<organism evidence="3 4">
    <name type="scientific">Denitrificimonas halotolerans</name>
    <dbReference type="NCBI Taxonomy" id="3098930"/>
    <lineage>
        <taxon>Bacteria</taxon>
        <taxon>Pseudomonadati</taxon>
        <taxon>Pseudomonadota</taxon>
        <taxon>Gammaproteobacteria</taxon>
        <taxon>Pseudomonadales</taxon>
        <taxon>Pseudomonadaceae</taxon>
        <taxon>Denitrificimonas</taxon>
    </lineage>
</organism>
<keyword evidence="3" id="KW-0378">Hydrolase</keyword>
<dbReference type="PANTHER" id="PTHR43434">
    <property type="entry name" value="PHOSPHOGLYCOLATE PHOSPHATASE"/>
    <property type="match status" value="1"/>
</dbReference>
<keyword evidence="2" id="KW-0479">Metal-binding</keyword>
<comment type="cofactor">
    <cofactor evidence="1">
        <name>Mg(2+)</name>
        <dbReference type="ChEBI" id="CHEBI:18420"/>
    </cofactor>
</comment>
<dbReference type="NCBIfam" id="TIGR01549">
    <property type="entry name" value="HAD-SF-IA-v1"/>
    <property type="match status" value="1"/>
</dbReference>
<gene>
    <name evidence="3" type="ORF">TOI97_08660</name>
</gene>
<keyword evidence="4" id="KW-1185">Reference proteome</keyword>
<dbReference type="Proteomes" id="UP001294570">
    <property type="component" value="Unassembled WGS sequence"/>
</dbReference>
<dbReference type="NCBIfam" id="TIGR01509">
    <property type="entry name" value="HAD-SF-IA-v3"/>
    <property type="match status" value="1"/>
</dbReference>
<evidence type="ECO:0000313" key="3">
    <source>
        <dbReference type="EMBL" id="MDY7219631.1"/>
    </source>
</evidence>
<dbReference type="Gene3D" id="3.40.50.1000">
    <property type="entry name" value="HAD superfamily/HAD-like"/>
    <property type="match status" value="1"/>
</dbReference>
<dbReference type="InterPro" id="IPR023214">
    <property type="entry name" value="HAD_sf"/>
</dbReference>
<dbReference type="SFLD" id="SFLDS00003">
    <property type="entry name" value="Haloacid_Dehalogenase"/>
    <property type="match status" value="1"/>
</dbReference>
<protein>
    <submittedName>
        <fullName evidence="3">HAD-IA family hydrolase</fullName>
    </submittedName>
</protein>
<dbReference type="SFLD" id="SFLDG01129">
    <property type="entry name" value="C1.5:_HAD__Beta-PGM__Phosphata"/>
    <property type="match status" value="1"/>
</dbReference>
<dbReference type="InterPro" id="IPR050155">
    <property type="entry name" value="HAD-like_hydrolase_sf"/>
</dbReference>
<dbReference type="EMBL" id="JAXIVU010000011">
    <property type="protein sequence ID" value="MDY7219631.1"/>
    <property type="molecule type" value="Genomic_DNA"/>
</dbReference>
<dbReference type="PANTHER" id="PTHR43434:SF24">
    <property type="entry name" value="HYDROLASE-RELATED"/>
    <property type="match status" value="1"/>
</dbReference>
<evidence type="ECO:0000256" key="2">
    <source>
        <dbReference type="ARBA" id="ARBA00022723"/>
    </source>
</evidence>
<reference evidence="3 4" key="1">
    <citation type="submission" date="2023-12" db="EMBL/GenBank/DDBJ databases">
        <title>Denitrificimonas halotolerans sp. nov.,a novel species isolated from landfill leachate.</title>
        <authorList>
            <person name="Wang S."/>
        </authorList>
    </citation>
    <scope>NUCLEOTIDE SEQUENCE [LARGE SCALE GENOMIC DNA]</scope>
    <source>
        <strain evidence="3 4">JX-1</strain>
    </source>
</reference>
<dbReference type="InterPro" id="IPR041492">
    <property type="entry name" value="HAD_2"/>
</dbReference>
<dbReference type="Gene3D" id="1.10.150.240">
    <property type="entry name" value="Putative phosphatase, domain 2"/>
    <property type="match status" value="1"/>
</dbReference>
<dbReference type="SUPFAM" id="SSF56784">
    <property type="entry name" value="HAD-like"/>
    <property type="match status" value="1"/>
</dbReference>
<sequence>MDKLSVLIFDWDGTLVDSIGRIIEAMHMASDSCGVPRCTDDNIRAIIGLAMPQAYDVLYPEAEAAELKQRFIQAYSDHYIELEAQPSKFYPGVLDALDNYRSAGYQLAVATGKSRRGLHRVLSGHQMVDYFDITRCADETRSKPDPLMLHEILQHCAVAPQQAIMVGDSPFDLRMASNAQMPSVAVSYGAQPLSVLQKEQPVLAIDHFTELTAWLAQQPNTLLARGSA</sequence>
<dbReference type="InterPro" id="IPR023198">
    <property type="entry name" value="PGP-like_dom2"/>
</dbReference>
<dbReference type="InterPro" id="IPR006439">
    <property type="entry name" value="HAD-SF_hydro_IA"/>
</dbReference>
<dbReference type="SFLD" id="SFLDG01135">
    <property type="entry name" value="C1.5.6:_HAD__Beta-PGM__Phospha"/>
    <property type="match status" value="1"/>
</dbReference>
<name>A0ABU5GTR3_9GAMM</name>
<evidence type="ECO:0000313" key="4">
    <source>
        <dbReference type="Proteomes" id="UP001294570"/>
    </source>
</evidence>
<evidence type="ECO:0000256" key="1">
    <source>
        <dbReference type="ARBA" id="ARBA00001946"/>
    </source>
</evidence>
<comment type="caution">
    <text evidence="3">The sequence shown here is derived from an EMBL/GenBank/DDBJ whole genome shotgun (WGS) entry which is preliminary data.</text>
</comment>
<dbReference type="RefSeq" id="WP_321553722.1">
    <property type="nucleotide sequence ID" value="NZ_JAXIVU010000011.1"/>
</dbReference>
<proteinExistence type="predicted"/>